<sequence>MRGLDIEYYMPVLVMLLIQSIFPGVNLSTRIALLEGMSPAVFVMYRNAFATIFLAPIAYLYERNSASYSLNLRSFSWIFMTSLISVLYQNLYFEGLYLSSASIASAMNNLIPAITFVIAAFAGMEKFNIRSMRTIAKIVGTIICVCGAMSIALLKGPKLLNAENISSKSIMATTSTSDENNWFLGCLILLGSTVGGSTWLILQVPSYASHPNYLSLSAWMCIMSTLQSSIVALFFEPNLNAWKIKSLVQLGCTLYAGIMGSAVLFCLQAWCIKKRGPLFSAMFSPLNTIIVTVLASLFLHEEIYTGSLIGAIGVIIGLYIVLWGKAEEVVDVKEKIVPKSMVNETEEVKIDLEEPLLTNFLKTRSEIESLNSSSYGSIGSTT</sequence>
<accession>A0A0C3XVY5</accession>
<reference evidence="8 10" key="1">
    <citation type="journal article" date="2011" name="Nature">
        <title>The Medicago genome provides insight into the evolution of rhizobial symbioses.</title>
        <authorList>
            <person name="Young N.D."/>
            <person name="Debelle F."/>
            <person name="Oldroyd G.E."/>
            <person name="Geurts R."/>
            <person name="Cannon S.B."/>
            <person name="Udvardi M.K."/>
            <person name="Benedito V.A."/>
            <person name="Mayer K.F."/>
            <person name="Gouzy J."/>
            <person name="Schoof H."/>
            <person name="Van de Peer Y."/>
            <person name="Proost S."/>
            <person name="Cook D.R."/>
            <person name="Meyers B.C."/>
            <person name="Spannagl M."/>
            <person name="Cheung F."/>
            <person name="De Mita S."/>
            <person name="Krishnakumar V."/>
            <person name="Gundlach H."/>
            <person name="Zhou S."/>
            <person name="Mudge J."/>
            <person name="Bharti A.K."/>
            <person name="Murray J.D."/>
            <person name="Naoumkina M.A."/>
            <person name="Rosen B."/>
            <person name="Silverstein K.A."/>
            <person name="Tang H."/>
            <person name="Rombauts S."/>
            <person name="Zhao P.X."/>
            <person name="Zhou P."/>
            <person name="Barbe V."/>
            <person name="Bardou P."/>
            <person name="Bechner M."/>
            <person name="Bellec A."/>
            <person name="Berger A."/>
            <person name="Berges H."/>
            <person name="Bidwell S."/>
            <person name="Bisseling T."/>
            <person name="Choisne N."/>
            <person name="Couloux A."/>
            <person name="Denny R."/>
            <person name="Deshpande S."/>
            <person name="Dai X."/>
            <person name="Doyle J.J."/>
            <person name="Dudez A.M."/>
            <person name="Farmer A.D."/>
            <person name="Fouteau S."/>
            <person name="Franken C."/>
            <person name="Gibelin C."/>
            <person name="Gish J."/>
            <person name="Goldstein S."/>
            <person name="Gonzalez A.J."/>
            <person name="Green P.J."/>
            <person name="Hallab A."/>
            <person name="Hartog M."/>
            <person name="Hua A."/>
            <person name="Humphray S.J."/>
            <person name="Jeong D.H."/>
            <person name="Jing Y."/>
            <person name="Jocker A."/>
            <person name="Kenton S.M."/>
            <person name="Kim D.J."/>
            <person name="Klee K."/>
            <person name="Lai H."/>
            <person name="Lang C."/>
            <person name="Lin S."/>
            <person name="Macmil S.L."/>
            <person name="Magdelenat G."/>
            <person name="Matthews L."/>
            <person name="McCorrison J."/>
            <person name="Monaghan E.L."/>
            <person name="Mun J.H."/>
            <person name="Najar F.Z."/>
            <person name="Nicholson C."/>
            <person name="Noirot C."/>
            <person name="O'Bleness M."/>
            <person name="Paule C.R."/>
            <person name="Poulain J."/>
            <person name="Prion F."/>
            <person name="Qin B."/>
            <person name="Qu C."/>
            <person name="Retzel E.F."/>
            <person name="Riddle C."/>
            <person name="Sallet E."/>
            <person name="Samain S."/>
            <person name="Samson N."/>
            <person name="Sanders I."/>
            <person name="Saurat O."/>
            <person name="Scarpelli C."/>
            <person name="Schiex T."/>
            <person name="Segurens B."/>
            <person name="Severin A.J."/>
            <person name="Sherrier D.J."/>
            <person name="Shi R."/>
            <person name="Sims S."/>
            <person name="Singer S.R."/>
            <person name="Sinharoy S."/>
            <person name="Sterck L."/>
            <person name="Viollet A."/>
            <person name="Wang B.B."/>
            <person name="Wang K."/>
            <person name="Wang M."/>
            <person name="Wang X."/>
            <person name="Warfsmann J."/>
            <person name="Weissenbach J."/>
            <person name="White D.D."/>
            <person name="White J.D."/>
            <person name="Wiley G.B."/>
            <person name="Wincker P."/>
            <person name="Xing Y."/>
            <person name="Yang L."/>
            <person name="Yao Z."/>
            <person name="Ying F."/>
            <person name="Zhai J."/>
            <person name="Zhou L."/>
            <person name="Zuber A."/>
            <person name="Denarie J."/>
            <person name="Dixon R.A."/>
            <person name="May G.D."/>
            <person name="Schwartz D.C."/>
            <person name="Rogers J."/>
            <person name="Quetier F."/>
            <person name="Town C.D."/>
            <person name="Roe B.A."/>
        </authorList>
    </citation>
    <scope>NUCLEOTIDE SEQUENCE [LARGE SCALE GENOMIC DNA]</scope>
    <source>
        <strain evidence="8">A17</strain>
        <strain evidence="9 10">cv. Jemalong A17</strain>
    </source>
</reference>
<evidence type="ECO:0000259" key="7">
    <source>
        <dbReference type="Pfam" id="PF00892"/>
    </source>
</evidence>
<evidence type="ECO:0000256" key="3">
    <source>
        <dbReference type="ARBA" id="ARBA00022692"/>
    </source>
</evidence>
<protein>
    <recommendedName>
        <fullName evidence="6">WAT1-related protein</fullName>
    </recommendedName>
</protein>
<proteinExistence type="inferred from homology"/>
<dbReference type="AlphaFoldDB" id="G7LBK2"/>
<organism evidence="8 10">
    <name type="scientific">Medicago truncatula</name>
    <name type="common">Barrel medic</name>
    <name type="synonym">Medicago tribuloides</name>
    <dbReference type="NCBI Taxonomy" id="3880"/>
    <lineage>
        <taxon>Eukaryota</taxon>
        <taxon>Viridiplantae</taxon>
        <taxon>Streptophyta</taxon>
        <taxon>Embryophyta</taxon>
        <taxon>Tracheophyta</taxon>
        <taxon>Spermatophyta</taxon>
        <taxon>Magnoliopsida</taxon>
        <taxon>eudicotyledons</taxon>
        <taxon>Gunneridae</taxon>
        <taxon>Pentapetalae</taxon>
        <taxon>rosids</taxon>
        <taxon>fabids</taxon>
        <taxon>Fabales</taxon>
        <taxon>Fabaceae</taxon>
        <taxon>Papilionoideae</taxon>
        <taxon>50 kb inversion clade</taxon>
        <taxon>NPAAA clade</taxon>
        <taxon>Hologalegina</taxon>
        <taxon>IRL clade</taxon>
        <taxon>Trifolieae</taxon>
        <taxon>Medicago</taxon>
    </lineage>
</organism>
<dbReference type="InterPro" id="IPR000620">
    <property type="entry name" value="EamA_dom"/>
</dbReference>
<keyword evidence="4 6" id="KW-1133">Transmembrane helix</keyword>
<feature type="transmembrane region" description="Helical" evidence="6">
    <location>
        <begin position="304"/>
        <end position="323"/>
    </location>
</feature>
<feature type="transmembrane region" description="Helical" evidence="6">
    <location>
        <begin position="279"/>
        <end position="298"/>
    </location>
</feature>
<feature type="transmembrane region" description="Helical" evidence="6">
    <location>
        <begin position="97"/>
        <end position="122"/>
    </location>
</feature>
<evidence type="ECO:0000256" key="4">
    <source>
        <dbReference type="ARBA" id="ARBA00022989"/>
    </source>
</evidence>
<dbReference type="PANTHER" id="PTHR31218">
    <property type="entry name" value="WAT1-RELATED PROTEIN"/>
    <property type="match status" value="1"/>
</dbReference>
<comment type="similarity">
    <text evidence="2 6">Belongs to the drug/metabolite transporter (DMT) superfamily. Plant drug/metabolite exporter (P-DME) (TC 2.A.7.4) family.</text>
</comment>
<keyword evidence="3 6" id="KW-0812">Transmembrane</keyword>
<feature type="transmembrane region" description="Helical" evidence="6">
    <location>
        <begin position="12"/>
        <end position="33"/>
    </location>
</feature>
<accession>G7LBK2</accession>
<dbReference type="HOGENOM" id="CLU_025359_1_1_1"/>
<evidence type="ECO:0000313" key="9">
    <source>
        <dbReference type="EnsemblPlants" id="AET01174"/>
    </source>
</evidence>
<dbReference type="Proteomes" id="UP000002051">
    <property type="component" value="Chromosome 8"/>
</dbReference>
<evidence type="ECO:0000256" key="6">
    <source>
        <dbReference type="RuleBase" id="RU363077"/>
    </source>
</evidence>
<dbReference type="GO" id="GO:0022857">
    <property type="term" value="F:transmembrane transporter activity"/>
    <property type="evidence" value="ECO:0007669"/>
    <property type="project" value="InterPro"/>
</dbReference>
<dbReference type="InterPro" id="IPR030184">
    <property type="entry name" value="WAT1-related"/>
</dbReference>
<dbReference type="eggNOG" id="ENOG502QPWM">
    <property type="taxonomic scope" value="Eukaryota"/>
</dbReference>
<name>G7LBK2_MEDTR</name>
<feature type="domain" description="EamA" evidence="7">
    <location>
        <begin position="186"/>
        <end position="322"/>
    </location>
</feature>
<evidence type="ECO:0000256" key="1">
    <source>
        <dbReference type="ARBA" id="ARBA00004141"/>
    </source>
</evidence>
<feature type="transmembrane region" description="Helical" evidence="6">
    <location>
        <begin position="182"/>
        <end position="202"/>
    </location>
</feature>
<feature type="transmembrane region" description="Helical" evidence="6">
    <location>
        <begin position="214"/>
        <end position="235"/>
    </location>
</feature>
<gene>
    <name evidence="9" type="primary">11425803</name>
    <name evidence="8" type="ordered locus">MTR_8g006010</name>
</gene>
<evidence type="ECO:0000256" key="5">
    <source>
        <dbReference type="ARBA" id="ARBA00023136"/>
    </source>
</evidence>
<dbReference type="PaxDb" id="3880-AET01174"/>
<reference evidence="8 10" key="2">
    <citation type="journal article" date="2014" name="BMC Genomics">
        <title>An improved genome release (version Mt4.0) for the model legume Medicago truncatula.</title>
        <authorList>
            <person name="Tang H."/>
            <person name="Krishnakumar V."/>
            <person name="Bidwell S."/>
            <person name="Rosen B."/>
            <person name="Chan A."/>
            <person name="Zhou S."/>
            <person name="Gentzbittel L."/>
            <person name="Childs K.L."/>
            <person name="Yandell M."/>
            <person name="Gundlach H."/>
            <person name="Mayer K.F."/>
            <person name="Schwartz D.C."/>
            <person name="Town C.D."/>
        </authorList>
    </citation>
    <scope>GENOME REANNOTATION</scope>
    <source>
        <strain evidence="9 10">cv. Jemalong A17</strain>
    </source>
</reference>
<keyword evidence="5 6" id="KW-0472">Membrane</keyword>
<comment type="subcellular location">
    <subcellularLocation>
        <location evidence="1 6">Membrane</location>
        <topology evidence="1 6">Multi-pass membrane protein</topology>
    </subcellularLocation>
</comment>
<evidence type="ECO:0000313" key="8">
    <source>
        <dbReference type="EMBL" id="AET01174.2"/>
    </source>
</evidence>
<feature type="transmembrane region" description="Helical" evidence="6">
    <location>
        <begin position="134"/>
        <end position="154"/>
    </location>
</feature>
<dbReference type="InterPro" id="IPR037185">
    <property type="entry name" value="EmrE-like"/>
</dbReference>
<feature type="transmembrane region" description="Helical" evidence="6">
    <location>
        <begin position="247"/>
        <end position="267"/>
    </location>
</feature>
<feature type="domain" description="EamA" evidence="7">
    <location>
        <begin position="15"/>
        <end position="149"/>
    </location>
</feature>
<dbReference type="EMBL" id="CM001224">
    <property type="protein sequence ID" value="AET01174.2"/>
    <property type="molecule type" value="Genomic_DNA"/>
</dbReference>
<dbReference type="EnsemblPlants" id="AET01174">
    <property type="protein sequence ID" value="AET01174"/>
    <property type="gene ID" value="MTR_8g006010"/>
</dbReference>
<reference evidence="9" key="3">
    <citation type="submission" date="2015-04" db="UniProtKB">
        <authorList>
            <consortium name="EnsemblPlants"/>
        </authorList>
    </citation>
    <scope>IDENTIFICATION</scope>
    <source>
        <strain evidence="9">cv. Jemalong A17</strain>
    </source>
</reference>
<keyword evidence="10" id="KW-1185">Reference proteome</keyword>
<dbReference type="GO" id="GO:0005886">
    <property type="term" value="C:plasma membrane"/>
    <property type="evidence" value="ECO:0000318"/>
    <property type="project" value="GO_Central"/>
</dbReference>
<feature type="transmembrane region" description="Helical" evidence="6">
    <location>
        <begin position="39"/>
        <end position="60"/>
    </location>
</feature>
<dbReference type="SUPFAM" id="SSF103481">
    <property type="entry name" value="Multidrug resistance efflux transporter EmrE"/>
    <property type="match status" value="2"/>
</dbReference>
<feature type="transmembrane region" description="Helical" evidence="6">
    <location>
        <begin position="72"/>
        <end position="91"/>
    </location>
</feature>
<evidence type="ECO:0000256" key="2">
    <source>
        <dbReference type="ARBA" id="ARBA00007635"/>
    </source>
</evidence>
<dbReference type="Pfam" id="PF00892">
    <property type="entry name" value="EamA"/>
    <property type="match status" value="2"/>
</dbReference>
<evidence type="ECO:0000313" key="10">
    <source>
        <dbReference type="Proteomes" id="UP000002051"/>
    </source>
</evidence>